<dbReference type="InterPro" id="IPR036111">
    <property type="entry name" value="Mal/L-sulfo/L-lacto_DH-like_sf"/>
</dbReference>
<evidence type="ECO:0000313" key="3">
    <source>
        <dbReference type="EMBL" id="WIX77704.1"/>
    </source>
</evidence>
<accession>A0A9Y2IDW8</accession>
<dbReference type="Gene3D" id="1.10.1530.10">
    <property type="match status" value="1"/>
</dbReference>
<dbReference type="EMBL" id="CP127294">
    <property type="protein sequence ID" value="WIX77704.1"/>
    <property type="molecule type" value="Genomic_DNA"/>
</dbReference>
<dbReference type="GO" id="GO:0016491">
    <property type="term" value="F:oxidoreductase activity"/>
    <property type="evidence" value="ECO:0007669"/>
    <property type="project" value="UniProtKB-KW"/>
</dbReference>
<dbReference type="Pfam" id="PF02615">
    <property type="entry name" value="Ldh_2"/>
    <property type="match status" value="1"/>
</dbReference>
<evidence type="ECO:0000256" key="2">
    <source>
        <dbReference type="ARBA" id="ARBA00023002"/>
    </source>
</evidence>
<reference evidence="3 4" key="1">
    <citation type="submission" date="2023-06" db="EMBL/GenBank/DDBJ databases">
        <authorList>
            <person name="Oyuntsetseg B."/>
            <person name="Kim S.B."/>
        </authorList>
    </citation>
    <scope>NUCLEOTIDE SEQUENCE [LARGE SCALE GENOMIC DNA]</scope>
    <source>
        <strain evidence="3 4">2-15</strain>
    </source>
</reference>
<name>A0A9Y2IDW8_9PSEU</name>
<dbReference type="InterPro" id="IPR043144">
    <property type="entry name" value="Mal/L-sulf/L-lact_DH-like_ah"/>
</dbReference>
<evidence type="ECO:0000313" key="4">
    <source>
        <dbReference type="Proteomes" id="UP001236014"/>
    </source>
</evidence>
<dbReference type="PANTHER" id="PTHR11091:SF0">
    <property type="entry name" value="MALATE DEHYDROGENASE"/>
    <property type="match status" value="1"/>
</dbReference>
<dbReference type="KEGG" id="acab:QRX50_40920"/>
<dbReference type="SUPFAM" id="SSF89733">
    <property type="entry name" value="L-sulfolactate dehydrogenase-like"/>
    <property type="match status" value="1"/>
</dbReference>
<protein>
    <submittedName>
        <fullName evidence="3">Ldh family oxidoreductase</fullName>
    </submittedName>
</protein>
<dbReference type="Gene3D" id="3.30.1370.60">
    <property type="entry name" value="Hypothetical oxidoreductase yiak, domain 2"/>
    <property type="match status" value="1"/>
</dbReference>
<comment type="similarity">
    <text evidence="1">Belongs to the LDH2/MDH2 oxidoreductase family.</text>
</comment>
<dbReference type="InterPro" id="IPR003767">
    <property type="entry name" value="Malate/L-lactate_DH-like"/>
</dbReference>
<evidence type="ECO:0000256" key="1">
    <source>
        <dbReference type="ARBA" id="ARBA00006056"/>
    </source>
</evidence>
<proteinExistence type="inferred from homology"/>
<dbReference type="RefSeq" id="WP_285968443.1">
    <property type="nucleotide sequence ID" value="NZ_CP127294.1"/>
</dbReference>
<dbReference type="AlphaFoldDB" id="A0A9Y2IDW8"/>
<gene>
    <name evidence="3" type="ORF">QRX50_40920</name>
</gene>
<sequence>MTGDTQITAEDLRGLAARALAGNGMSEEDSARVADVLVLADLFGIRTHGVARIPQYLDRARLGGVDLHAKVAVDQVAPALSRVDGANGIGPLVGSHALDVALASARATGLGAAFVRGSNHFGPVMPYLFRAAEQGFAAIIASNATTTIAPWGGREARLGNNPLGIGVPMPGGDPVLLDIAMSVAARAKIRAAAAAGESIPDTWATDRDGKPTTDPAAALDGFLQPLGGHKGYGLSVMVDLFAGVLSGAGYLTRISSWSVDPERPQNLGHVFFLIDTAKLVPGAELASRMDDFAGILHTTPPADPAQPVRLPGEFELARYHRQLRDGVPVDDGVLARLSEFASAVR</sequence>
<organism evidence="3 4">
    <name type="scientific">Amycolatopsis carbonis</name>
    <dbReference type="NCBI Taxonomy" id="715471"/>
    <lineage>
        <taxon>Bacteria</taxon>
        <taxon>Bacillati</taxon>
        <taxon>Actinomycetota</taxon>
        <taxon>Actinomycetes</taxon>
        <taxon>Pseudonocardiales</taxon>
        <taxon>Pseudonocardiaceae</taxon>
        <taxon>Amycolatopsis</taxon>
    </lineage>
</organism>
<dbReference type="PANTHER" id="PTHR11091">
    <property type="entry name" value="OXIDOREDUCTASE-RELATED"/>
    <property type="match status" value="1"/>
</dbReference>
<keyword evidence="2" id="KW-0560">Oxidoreductase</keyword>
<keyword evidence="4" id="KW-1185">Reference proteome</keyword>
<dbReference type="InterPro" id="IPR043143">
    <property type="entry name" value="Mal/L-sulf/L-lact_DH-like_NADP"/>
</dbReference>
<dbReference type="Proteomes" id="UP001236014">
    <property type="component" value="Chromosome"/>
</dbReference>